<keyword evidence="2" id="KW-0408">Iron</keyword>
<dbReference type="GeneID" id="39593774"/>
<dbReference type="STRING" id="105984.A0A427XP88"/>
<evidence type="ECO:0000313" key="6">
    <source>
        <dbReference type="EMBL" id="RSH80647.1"/>
    </source>
</evidence>
<dbReference type="PANTHER" id="PTHR13903:SF8">
    <property type="entry name" value="PIRIN"/>
    <property type="match status" value="1"/>
</dbReference>
<dbReference type="InterPro" id="IPR003829">
    <property type="entry name" value="Pirin_N_dom"/>
</dbReference>
<dbReference type="CDD" id="cd02247">
    <property type="entry name" value="cupin_pirin_C"/>
    <property type="match status" value="1"/>
</dbReference>
<dbReference type="AlphaFoldDB" id="A0A427XP88"/>
<evidence type="ECO:0000256" key="3">
    <source>
        <dbReference type="RuleBase" id="RU003457"/>
    </source>
</evidence>
<evidence type="ECO:0000313" key="7">
    <source>
        <dbReference type="Proteomes" id="UP000279236"/>
    </source>
</evidence>
<protein>
    <recommendedName>
        <fullName evidence="8">Pirin</fullName>
    </recommendedName>
</protein>
<dbReference type="GO" id="GO:0046872">
    <property type="term" value="F:metal ion binding"/>
    <property type="evidence" value="ECO:0007669"/>
    <property type="project" value="UniProtKB-KW"/>
</dbReference>
<feature type="binding site" evidence="2">
    <location>
        <position position="138"/>
    </location>
    <ligand>
        <name>Fe cation</name>
        <dbReference type="ChEBI" id="CHEBI:24875"/>
    </ligand>
</feature>
<comment type="cofactor">
    <cofactor evidence="2">
        <name>Fe cation</name>
        <dbReference type="ChEBI" id="CHEBI:24875"/>
    </cofactor>
    <text evidence="2">Binds 1 Fe cation per subunit.</text>
</comment>
<dbReference type="RefSeq" id="XP_028475594.1">
    <property type="nucleotide sequence ID" value="XM_028624522.1"/>
</dbReference>
<dbReference type="PANTHER" id="PTHR13903">
    <property type="entry name" value="PIRIN-RELATED"/>
    <property type="match status" value="1"/>
</dbReference>
<gene>
    <name evidence="6" type="ORF">EHS24_009231</name>
</gene>
<dbReference type="InterPro" id="IPR014710">
    <property type="entry name" value="RmlC-like_jellyroll"/>
</dbReference>
<sequence>MFSGLSRATVNILIASNHLHFTENFAIRSLSTAMTNVTRTPTKVVYAYETPEGMGATVRRSIGTQALRNLSPFLMLDHATINVEDGAGFPDHPHRGQTTVSYVLSGALHHEDFLGNTGTLAAGDLQWMTAGRGIMHSEMPLFEGPNPVPAEALQLWIDLPADQKMIEPSYQEKKAAEIDTVNPQPGVQVTVISGEAFGVKGFVRPVGGCWFLDFKLTDAGASVFQPLPEGWTGFAYVITGALQVGEEATPVDKFNSVVLSAEEGQNGVLLTRPEGTTEDTRFVLIAGEPLDQPVVQAGPFVLTSRQKAMEAYMDFQLGKNGFEGAPGWESKIGAPLRRANSR</sequence>
<dbReference type="InterPro" id="IPR011051">
    <property type="entry name" value="RmlC_Cupin_sf"/>
</dbReference>
<name>A0A427XP88_9TREE</name>
<dbReference type="InterPro" id="IPR008778">
    <property type="entry name" value="Pirin_C_dom"/>
</dbReference>
<dbReference type="Gene3D" id="2.60.120.10">
    <property type="entry name" value="Jelly Rolls"/>
    <property type="match status" value="2"/>
</dbReference>
<evidence type="ECO:0008006" key="8">
    <source>
        <dbReference type="Google" id="ProtNLM"/>
    </source>
</evidence>
<keyword evidence="2" id="KW-0479">Metal-binding</keyword>
<dbReference type="OrthoDB" id="198735at2759"/>
<reference evidence="6 7" key="1">
    <citation type="submission" date="2018-11" db="EMBL/GenBank/DDBJ databases">
        <title>Genome sequence of Apiotrichum porosum DSM 27194.</title>
        <authorList>
            <person name="Aliyu H."/>
            <person name="Gorte O."/>
            <person name="Ochsenreither K."/>
        </authorList>
    </citation>
    <scope>NUCLEOTIDE SEQUENCE [LARGE SCALE GENOMIC DNA]</scope>
    <source>
        <strain evidence="6 7">DSM 27194</strain>
    </source>
</reference>
<feature type="binding site" evidence="2">
    <location>
        <position position="94"/>
    </location>
    <ligand>
        <name>Fe cation</name>
        <dbReference type="ChEBI" id="CHEBI:24875"/>
    </ligand>
</feature>
<comment type="caution">
    <text evidence="6">The sequence shown here is derived from an EMBL/GenBank/DDBJ whole genome shotgun (WGS) entry which is preliminary data.</text>
</comment>
<evidence type="ECO:0000259" key="5">
    <source>
        <dbReference type="Pfam" id="PF05726"/>
    </source>
</evidence>
<accession>A0A427XP88</accession>
<dbReference type="Pfam" id="PF05726">
    <property type="entry name" value="Pirin_C"/>
    <property type="match status" value="1"/>
</dbReference>
<evidence type="ECO:0000256" key="1">
    <source>
        <dbReference type="ARBA" id="ARBA00008416"/>
    </source>
</evidence>
<proteinExistence type="inferred from homology"/>
<comment type="similarity">
    <text evidence="1 3">Belongs to the pirin family.</text>
</comment>
<evidence type="ECO:0000256" key="2">
    <source>
        <dbReference type="PIRSR" id="PIRSR006232-1"/>
    </source>
</evidence>
<evidence type="ECO:0000259" key="4">
    <source>
        <dbReference type="Pfam" id="PF02678"/>
    </source>
</evidence>
<dbReference type="PIRSF" id="PIRSF006232">
    <property type="entry name" value="Pirin"/>
    <property type="match status" value="1"/>
</dbReference>
<dbReference type="Proteomes" id="UP000279236">
    <property type="component" value="Unassembled WGS sequence"/>
</dbReference>
<feature type="binding site" evidence="2">
    <location>
        <position position="136"/>
    </location>
    <ligand>
        <name>Fe cation</name>
        <dbReference type="ChEBI" id="CHEBI:24875"/>
    </ligand>
</feature>
<keyword evidence="7" id="KW-1185">Reference proteome</keyword>
<feature type="binding site" evidence="2">
    <location>
        <position position="92"/>
    </location>
    <ligand>
        <name>Fe cation</name>
        <dbReference type="ChEBI" id="CHEBI:24875"/>
    </ligand>
</feature>
<feature type="domain" description="Pirin C-terminal" evidence="5">
    <location>
        <begin position="213"/>
        <end position="321"/>
    </location>
</feature>
<dbReference type="EMBL" id="RSCE01000008">
    <property type="protein sequence ID" value="RSH80647.1"/>
    <property type="molecule type" value="Genomic_DNA"/>
</dbReference>
<dbReference type="Pfam" id="PF02678">
    <property type="entry name" value="Pirin"/>
    <property type="match status" value="1"/>
</dbReference>
<organism evidence="6 7">
    <name type="scientific">Apiotrichum porosum</name>
    <dbReference type="NCBI Taxonomy" id="105984"/>
    <lineage>
        <taxon>Eukaryota</taxon>
        <taxon>Fungi</taxon>
        <taxon>Dikarya</taxon>
        <taxon>Basidiomycota</taxon>
        <taxon>Agaricomycotina</taxon>
        <taxon>Tremellomycetes</taxon>
        <taxon>Trichosporonales</taxon>
        <taxon>Trichosporonaceae</taxon>
        <taxon>Apiotrichum</taxon>
    </lineage>
</organism>
<feature type="domain" description="Pirin N-terminal" evidence="4">
    <location>
        <begin position="57"/>
        <end position="157"/>
    </location>
</feature>
<dbReference type="SUPFAM" id="SSF51182">
    <property type="entry name" value="RmlC-like cupins"/>
    <property type="match status" value="1"/>
</dbReference>
<dbReference type="CDD" id="cd02909">
    <property type="entry name" value="cupin_pirin_N"/>
    <property type="match status" value="1"/>
</dbReference>
<dbReference type="InterPro" id="IPR012093">
    <property type="entry name" value="Pirin"/>
</dbReference>